<accession>A0A392T2H9</accession>
<proteinExistence type="predicted"/>
<dbReference type="AlphaFoldDB" id="A0A392T2H9"/>
<organism evidence="1 2">
    <name type="scientific">Trifolium medium</name>
    <dbReference type="NCBI Taxonomy" id="97028"/>
    <lineage>
        <taxon>Eukaryota</taxon>
        <taxon>Viridiplantae</taxon>
        <taxon>Streptophyta</taxon>
        <taxon>Embryophyta</taxon>
        <taxon>Tracheophyta</taxon>
        <taxon>Spermatophyta</taxon>
        <taxon>Magnoliopsida</taxon>
        <taxon>eudicotyledons</taxon>
        <taxon>Gunneridae</taxon>
        <taxon>Pentapetalae</taxon>
        <taxon>rosids</taxon>
        <taxon>fabids</taxon>
        <taxon>Fabales</taxon>
        <taxon>Fabaceae</taxon>
        <taxon>Papilionoideae</taxon>
        <taxon>50 kb inversion clade</taxon>
        <taxon>NPAAA clade</taxon>
        <taxon>Hologalegina</taxon>
        <taxon>IRL clade</taxon>
        <taxon>Trifolieae</taxon>
        <taxon>Trifolium</taxon>
    </lineage>
</organism>
<sequence>MRKKGRLLTENFFDETTVTNQIWKENLDVLDSDLSMHLKFSLDPKTMFVKKEFMENSEYEAFKAEVKEKLSAQESQISEIVQTQKLMAAKQDVM</sequence>
<protein>
    <submittedName>
        <fullName evidence="1">Uncharacterized protein</fullName>
    </submittedName>
</protein>
<feature type="non-terminal residue" evidence="1">
    <location>
        <position position="94"/>
    </location>
</feature>
<dbReference type="EMBL" id="LXQA010494574">
    <property type="protein sequence ID" value="MCI55333.1"/>
    <property type="molecule type" value="Genomic_DNA"/>
</dbReference>
<keyword evidence="2" id="KW-1185">Reference proteome</keyword>
<evidence type="ECO:0000313" key="1">
    <source>
        <dbReference type="EMBL" id="MCI55333.1"/>
    </source>
</evidence>
<comment type="caution">
    <text evidence="1">The sequence shown here is derived from an EMBL/GenBank/DDBJ whole genome shotgun (WGS) entry which is preliminary data.</text>
</comment>
<evidence type="ECO:0000313" key="2">
    <source>
        <dbReference type="Proteomes" id="UP000265520"/>
    </source>
</evidence>
<dbReference type="Proteomes" id="UP000265520">
    <property type="component" value="Unassembled WGS sequence"/>
</dbReference>
<name>A0A392T2H9_9FABA</name>
<reference evidence="1 2" key="1">
    <citation type="journal article" date="2018" name="Front. Plant Sci.">
        <title>Red Clover (Trifolium pratense) and Zigzag Clover (T. medium) - A Picture of Genomic Similarities and Differences.</title>
        <authorList>
            <person name="Dluhosova J."/>
            <person name="Istvanek J."/>
            <person name="Nedelnik J."/>
            <person name="Repkova J."/>
        </authorList>
    </citation>
    <scope>NUCLEOTIDE SEQUENCE [LARGE SCALE GENOMIC DNA]</scope>
    <source>
        <strain evidence="2">cv. 10/8</strain>
        <tissue evidence="1">Leaf</tissue>
    </source>
</reference>